<evidence type="ECO:0000313" key="2">
    <source>
        <dbReference type="Proteomes" id="UP000028933"/>
    </source>
</evidence>
<protein>
    <recommendedName>
        <fullName evidence="3">GLPGLI family protein</fullName>
    </recommendedName>
</protein>
<organism evidence="1 2">
    <name type="scientific">Elizabethkingia anophelis NUHP1</name>
    <dbReference type="NCBI Taxonomy" id="1338011"/>
    <lineage>
        <taxon>Bacteria</taxon>
        <taxon>Pseudomonadati</taxon>
        <taxon>Bacteroidota</taxon>
        <taxon>Flavobacteriia</taxon>
        <taxon>Flavobacteriales</taxon>
        <taxon>Weeksellaceae</taxon>
        <taxon>Elizabethkingia</taxon>
    </lineage>
</organism>
<dbReference type="EMBL" id="CP007547">
    <property type="protein sequence ID" value="AIL43796.1"/>
    <property type="molecule type" value="Genomic_DNA"/>
</dbReference>
<gene>
    <name evidence="1" type="ORF">BD94_0021</name>
</gene>
<dbReference type="HOGENOM" id="CLU_066214_0_1_10"/>
<dbReference type="STRING" id="1338011.BD94_0021"/>
<reference evidence="1" key="1">
    <citation type="journal article" date="2013" name="Lancet">
        <title>First case of E anophelis outbreak in an intensive-care unit.</title>
        <authorList>
            <person name="Teo J."/>
            <person name="Tan S.Y."/>
            <person name="Tay M."/>
            <person name="Ding Y."/>
            <person name="Kjelleberg S."/>
            <person name="Givskov M."/>
            <person name="Lin R.T."/>
            <person name="Yang L."/>
        </authorList>
    </citation>
    <scope>NUCLEOTIDE SEQUENCE [LARGE SCALE GENOMIC DNA]</scope>
    <source>
        <strain evidence="1">NUHP1</strain>
    </source>
</reference>
<dbReference type="InterPro" id="IPR005901">
    <property type="entry name" value="GLPGLI"/>
</dbReference>
<dbReference type="AlphaFoldDB" id="A0A077E8C0"/>
<sequence>MDAITGNQVIMLNFRSFNINLNAINNEEYITKIVFICNKKIFVNTNCINNTTMKKLTLLFVLTFGVMVMAQETANRFIYEMTYKPKKDSAKLEKELMVLDISKSKSIYQDYTNVSQDSILKDAMEKMRRAGAFNPDFSKNMKKAKISYRVNKSYPSMKIQYVEVLMSMGKFTPIAYSEDLKFNWKILPDKAKIGEYNTQKATTEFGGRKWTAWFSTDLPFQDGPYKFYGLPGLIVKIEDETKDYSWVLQANKKLSDYNEKTYMEQTFMPNATVAELSKEKFDKTFNEYKKDPFGSMRQYLTPEVMKQKMPGSEKTIGDMMKEGERDMNRLYNSIDNPIEVKSTVQMGKGTQEVVK</sequence>
<proteinExistence type="predicted"/>
<name>A0A077E8C0_9FLAO</name>
<dbReference type="KEGG" id="eao:BD94_0021"/>
<evidence type="ECO:0000313" key="1">
    <source>
        <dbReference type="EMBL" id="AIL43796.1"/>
    </source>
</evidence>
<dbReference type="Pfam" id="PF09697">
    <property type="entry name" value="Porph_ging"/>
    <property type="match status" value="1"/>
</dbReference>
<dbReference type="eggNOG" id="ENOG502ZB6J">
    <property type="taxonomic scope" value="Bacteria"/>
</dbReference>
<reference evidence="1" key="2">
    <citation type="journal article" date="2015" name="Genome Biol. Evol.">
        <title>Complete Genome Sequence and Transcriptomic Analysis of the Novel Pathogen Elizabethkingia anophelis in Response to Oxidative Stress.</title>
        <authorList>
            <person name="Li Y."/>
            <person name="Liu Y."/>
            <person name="Chew S.C."/>
            <person name="Tay M."/>
            <person name="Salido M.M."/>
            <person name="Teo J."/>
            <person name="Lauro F.M."/>
            <person name="Givskov M."/>
            <person name="Yang L."/>
        </authorList>
    </citation>
    <scope>NUCLEOTIDE SEQUENCE</scope>
    <source>
        <strain evidence="1">NUHP1</strain>
    </source>
</reference>
<accession>A0A077E8C0</accession>
<evidence type="ECO:0008006" key="3">
    <source>
        <dbReference type="Google" id="ProtNLM"/>
    </source>
</evidence>
<dbReference type="Proteomes" id="UP000028933">
    <property type="component" value="Chromosome"/>
</dbReference>
<dbReference type="NCBIfam" id="TIGR01200">
    <property type="entry name" value="GLPGLI"/>
    <property type="match status" value="1"/>
</dbReference>